<dbReference type="OrthoDB" id="1711136at2759"/>
<name>A0A8E2ANH0_9APHY</name>
<evidence type="ECO:0000313" key="3">
    <source>
        <dbReference type="EMBL" id="OCH86509.1"/>
    </source>
</evidence>
<reference evidence="3 4" key="1">
    <citation type="submission" date="2016-07" db="EMBL/GenBank/DDBJ databases">
        <title>Draft genome of the white-rot fungus Obba rivulosa 3A-2.</title>
        <authorList>
            <consortium name="DOE Joint Genome Institute"/>
            <person name="Miettinen O."/>
            <person name="Riley R."/>
            <person name="Acob R."/>
            <person name="Barry K."/>
            <person name="Cullen D."/>
            <person name="De Vries R."/>
            <person name="Hainaut M."/>
            <person name="Hatakka A."/>
            <person name="Henrissat B."/>
            <person name="Hilden K."/>
            <person name="Kuo R."/>
            <person name="Labutti K."/>
            <person name="Lipzen A."/>
            <person name="Makela M.R."/>
            <person name="Sandor L."/>
            <person name="Spatafora J.W."/>
            <person name="Grigoriev I.V."/>
            <person name="Hibbett D.S."/>
        </authorList>
    </citation>
    <scope>NUCLEOTIDE SEQUENCE [LARGE SCALE GENOMIC DNA]</scope>
    <source>
        <strain evidence="3 4">3A-2</strain>
    </source>
</reference>
<feature type="compositionally biased region" description="Low complexity" evidence="1">
    <location>
        <begin position="570"/>
        <end position="590"/>
    </location>
</feature>
<accession>A0A8E2ANH0</accession>
<feature type="region of interest" description="Disordered" evidence="1">
    <location>
        <begin position="472"/>
        <end position="523"/>
    </location>
</feature>
<feature type="region of interest" description="Disordered" evidence="1">
    <location>
        <begin position="389"/>
        <end position="427"/>
    </location>
</feature>
<feature type="region of interest" description="Disordered" evidence="1">
    <location>
        <begin position="221"/>
        <end position="260"/>
    </location>
</feature>
<feature type="compositionally biased region" description="Basic and acidic residues" evidence="1">
    <location>
        <begin position="548"/>
        <end position="564"/>
    </location>
</feature>
<dbReference type="GO" id="GO:0061630">
    <property type="term" value="F:ubiquitin protein ligase activity"/>
    <property type="evidence" value="ECO:0007669"/>
    <property type="project" value="UniProtKB-EC"/>
</dbReference>
<dbReference type="Proteomes" id="UP000250043">
    <property type="component" value="Unassembled WGS sequence"/>
</dbReference>
<feature type="compositionally biased region" description="Polar residues" evidence="1">
    <location>
        <begin position="389"/>
        <end position="403"/>
    </location>
</feature>
<dbReference type="EMBL" id="KV722525">
    <property type="protein sequence ID" value="OCH86509.1"/>
    <property type="molecule type" value="Genomic_DNA"/>
</dbReference>
<dbReference type="GO" id="GO:0016567">
    <property type="term" value="P:protein ubiquitination"/>
    <property type="evidence" value="ECO:0007669"/>
    <property type="project" value="TreeGrafter"/>
</dbReference>
<sequence length="614" mass="66232">MAAIATWYNSQYSTWNRTRRIQAQPYLARVDTNTSRRATEMAQQQQQQAVVLNMGDLSISDNSTKNKSDTLFGPNIGIVGGCPDWTQRYDKGTDELTPEIVKSWIAKSKDTNPSTTTLQALVNLKRPTLRLAPLEAAASDDPDHIDSQHHYGLEFEYDCDAPKCAISVHVLLSPHHRLARKPDASGLFKFLVYESIVEGGFGKILKLEEGAMLELGRFEHRPDVPEPLSKESSGVASSVTDAEGQSSAAEGSTVADATANSRHHKRFTNFHFRKRTADRSVVGPALAVVDAEVIPGVADESKPKEDEKDDVTVGVRVTIRLSALDEEGKDLTVANEQVTYLHIVRYGALPVVIDGEAEEDSRPWVVKVVKREATIGPHTFHLHEIYGLSANSNTPTKPSTHPTAPQPDGHVYPPVAPPPALHDDEPSSECLLCLSSPREVVLLPCRHLVACRECAVNMIEFGAGGTIVHTDSDPSAGNAVEAGATGDTAGGEGARGEDAGEAQTPAAQPTPTAPPPTRRKRKAKGWFCPVCRQPYTSLLRITTTPPLKDGKDEHRDSTSIEDHVPPISPAAPTTPTSPTTRTGITAGIRRAFGRNAVPQSDLERGQAASTVAAT</sequence>
<organism evidence="3 4">
    <name type="scientific">Obba rivulosa</name>
    <dbReference type="NCBI Taxonomy" id="1052685"/>
    <lineage>
        <taxon>Eukaryota</taxon>
        <taxon>Fungi</taxon>
        <taxon>Dikarya</taxon>
        <taxon>Basidiomycota</taxon>
        <taxon>Agaricomycotina</taxon>
        <taxon>Agaricomycetes</taxon>
        <taxon>Polyporales</taxon>
        <taxon>Gelatoporiaceae</taxon>
        <taxon>Obba</taxon>
    </lineage>
</organism>
<feature type="compositionally biased region" description="Low complexity" evidence="1">
    <location>
        <begin position="501"/>
        <end position="510"/>
    </location>
</feature>
<dbReference type="PANTHER" id="PTHR22996:SF0">
    <property type="entry name" value="RE60872P-RELATED"/>
    <property type="match status" value="1"/>
</dbReference>
<dbReference type="Pfam" id="PF13920">
    <property type="entry name" value="zf-C3HC4_3"/>
    <property type="match status" value="1"/>
</dbReference>
<dbReference type="InterPro" id="IPR001841">
    <property type="entry name" value="Znf_RING"/>
</dbReference>
<evidence type="ECO:0000256" key="1">
    <source>
        <dbReference type="SAM" id="MobiDB-lite"/>
    </source>
</evidence>
<proteinExistence type="predicted"/>
<evidence type="ECO:0000259" key="2">
    <source>
        <dbReference type="SMART" id="SM00184"/>
    </source>
</evidence>
<protein>
    <recommendedName>
        <fullName evidence="2">RING-type domain-containing protein</fullName>
    </recommendedName>
</protein>
<dbReference type="InterPro" id="IPR013083">
    <property type="entry name" value="Znf_RING/FYVE/PHD"/>
</dbReference>
<dbReference type="PANTHER" id="PTHR22996">
    <property type="entry name" value="MAHOGUNIN"/>
    <property type="match status" value="1"/>
</dbReference>
<feature type="region of interest" description="Disordered" evidence="1">
    <location>
        <begin position="541"/>
        <end position="614"/>
    </location>
</feature>
<evidence type="ECO:0000313" key="4">
    <source>
        <dbReference type="Proteomes" id="UP000250043"/>
    </source>
</evidence>
<dbReference type="InterPro" id="IPR045194">
    <property type="entry name" value="MGRN1/RNF157-like"/>
</dbReference>
<feature type="compositionally biased region" description="Polar residues" evidence="1">
    <location>
        <begin position="230"/>
        <end position="250"/>
    </location>
</feature>
<dbReference type="GO" id="GO:0008270">
    <property type="term" value="F:zinc ion binding"/>
    <property type="evidence" value="ECO:0007669"/>
    <property type="project" value="UniProtKB-KW"/>
</dbReference>
<keyword evidence="4" id="KW-1185">Reference proteome</keyword>
<dbReference type="SMART" id="SM00184">
    <property type="entry name" value="RING"/>
    <property type="match status" value="1"/>
</dbReference>
<dbReference type="AlphaFoldDB" id="A0A8E2ANH0"/>
<dbReference type="SUPFAM" id="SSF57850">
    <property type="entry name" value="RING/U-box"/>
    <property type="match status" value="1"/>
</dbReference>
<dbReference type="GO" id="GO:0005737">
    <property type="term" value="C:cytoplasm"/>
    <property type="evidence" value="ECO:0007669"/>
    <property type="project" value="TreeGrafter"/>
</dbReference>
<dbReference type="Gene3D" id="3.30.40.10">
    <property type="entry name" value="Zinc/RING finger domain, C3HC4 (zinc finger)"/>
    <property type="match status" value="1"/>
</dbReference>
<gene>
    <name evidence="3" type="ORF">OBBRIDRAFT_737907</name>
</gene>
<feature type="domain" description="RING-type" evidence="2">
    <location>
        <begin position="430"/>
        <end position="531"/>
    </location>
</feature>